<gene>
    <name evidence="3" type="ORF">KAK06_00885</name>
</gene>
<comment type="caution">
    <text evidence="3">The sequence shown here is derived from an EMBL/GenBank/DDBJ whole genome shotgun (WGS) entry which is preliminary data.</text>
</comment>
<organism evidence="3 4">
    <name type="scientific">Ideonella aquatica</name>
    <dbReference type="NCBI Taxonomy" id="2824119"/>
    <lineage>
        <taxon>Bacteria</taxon>
        <taxon>Pseudomonadati</taxon>
        <taxon>Pseudomonadota</taxon>
        <taxon>Betaproteobacteria</taxon>
        <taxon>Burkholderiales</taxon>
        <taxon>Sphaerotilaceae</taxon>
        <taxon>Ideonella</taxon>
    </lineage>
</organism>
<feature type="region of interest" description="Disordered" evidence="1">
    <location>
        <begin position="269"/>
        <end position="316"/>
    </location>
</feature>
<reference evidence="3" key="1">
    <citation type="submission" date="2021-04" db="EMBL/GenBank/DDBJ databases">
        <title>The genome sequence of Ideonella sp. 4Y11.</title>
        <authorList>
            <person name="Liu Y."/>
        </authorList>
    </citation>
    <scope>NUCLEOTIDE SEQUENCE</scope>
    <source>
        <strain evidence="3">4Y11</strain>
    </source>
</reference>
<dbReference type="RefSeq" id="WP_210799797.1">
    <property type="nucleotide sequence ID" value="NZ_JAGQDE010000001.1"/>
</dbReference>
<protein>
    <recommendedName>
        <fullName evidence="2">Contractile injection system tube protein N-terminal domain-containing protein</fullName>
    </recommendedName>
</protein>
<dbReference type="EMBL" id="JAGQDE010000001">
    <property type="protein sequence ID" value="MBQ0957500.1"/>
    <property type="molecule type" value="Genomic_DNA"/>
</dbReference>
<accession>A0A940YC81</accession>
<evidence type="ECO:0000256" key="1">
    <source>
        <dbReference type="SAM" id="MobiDB-lite"/>
    </source>
</evidence>
<evidence type="ECO:0000259" key="2">
    <source>
        <dbReference type="Pfam" id="PF19266"/>
    </source>
</evidence>
<feature type="domain" description="Contractile injection system tube protein N-terminal" evidence="2">
    <location>
        <begin position="4"/>
        <end position="155"/>
    </location>
</feature>
<dbReference type="Proteomes" id="UP000678374">
    <property type="component" value="Unassembled WGS sequence"/>
</dbReference>
<sequence length="420" mass="42580">MTGLTKAYLAELGAGESTDEVGGTQVPVQFNPGSLRVQIANRSAGGQQAGAQARQRAGTGEMQVSFDLVFDTADEAPQGSPARSVNVLDKTKAVERFVRPRGPGAGQESPPRVAFVWGGFQVQGIMESANIDLDFFDAEGVPLRAKVAVTIKGQDPSYRYTPASGQAGGSTRNPSGQRPPTRDRDLPPGAPGTSGSGAAAQRVVQALPGESLAQLAARNGLSPQDWRLLGQGIGQAVQQGLGGGAPAGLTAPQGIGQAVHQALREVAVPPASAGGASGRSAQGRDPARTTAGLPLTTTAPRRSADGPTRQGQALAQQGGLGAVIDQQRHSGHQSQAGQRLGAFGLDGTATADVSDRPWAQGVPMRPRIGSGDTAAGPRAQRPAGQAPASAFARGSAAASATPTTTPPARRSACGCGSRRR</sequence>
<feature type="compositionally biased region" description="Polar residues" evidence="1">
    <location>
        <begin position="169"/>
        <end position="178"/>
    </location>
</feature>
<feature type="region of interest" description="Disordered" evidence="1">
    <location>
        <begin position="347"/>
        <end position="420"/>
    </location>
</feature>
<feature type="compositionally biased region" description="Low complexity" evidence="1">
    <location>
        <begin position="374"/>
        <end position="420"/>
    </location>
</feature>
<name>A0A940YC81_9BURK</name>
<dbReference type="Pfam" id="PF19266">
    <property type="entry name" value="CIS_tube"/>
    <property type="match status" value="1"/>
</dbReference>
<feature type="compositionally biased region" description="Low complexity" evidence="1">
    <location>
        <begin position="271"/>
        <end position="301"/>
    </location>
</feature>
<keyword evidence="4" id="KW-1185">Reference proteome</keyword>
<evidence type="ECO:0000313" key="3">
    <source>
        <dbReference type="EMBL" id="MBQ0957500.1"/>
    </source>
</evidence>
<evidence type="ECO:0000313" key="4">
    <source>
        <dbReference type="Proteomes" id="UP000678374"/>
    </source>
</evidence>
<dbReference type="InterPro" id="IPR045361">
    <property type="entry name" value="CIS_tube_prot_N"/>
</dbReference>
<proteinExistence type="predicted"/>
<feature type="region of interest" description="Disordered" evidence="1">
    <location>
        <begin position="155"/>
        <end position="199"/>
    </location>
</feature>
<dbReference type="AlphaFoldDB" id="A0A940YC81"/>